<gene>
    <name evidence="1" type="ORF">SAMN05444955_12315</name>
</gene>
<dbReference type="EMBL" id="FOCQ01000023">
    <property type="protein sequence ID" value="SEN77774.1"/>
    <property type="molecule type" value="Genomic_DNA"/>
</dbReference>
<dbReference type="Proteomes" id="UP000199695">
    <property type="component" value="Unassembled WGS sequence"/>
</dbReference>
<evidence type="ECO:0000313" key="1">
    <source>
        <dbReference type="EMBL" id="SEN77774.1"/>
    </source>
</evidence>
<dbReference type="AlphaFoldDB" id="A0A1H8JAI5"/>
<evidence type="ECO:0000313" key="2">
    <source>
        <dbReference type="Proteomes" id="UP000199695"/>
    </source>
</evidence>
<name>A0A1H8JAI5_9BACL</name>
<sequence length="105" mass="11971">MLTVGSSMSEPQDRTPEGTVLKAEMSGKNLGQTGLFSTPGELLHRFFHLFKVFVAGIVNHFLPTGDQFTHKANRRIHMPFAHRVNPSQFRHREHLIFYQSEPPVT</sequence>
<organism evidence="1 2">
    <name type="scientific">Lihuaxuella thermophila</name>
    <dbReference type="NCBI Taxonomy" id="1173111"/>
    <lineage>
        <taxon>Bacteria</taxon>
        <taxon>Bacillati</taxon>
        <taxon>Bacillota</taxon>
        <taxon>Bacilli</taxon>
        <taxon>Bacillales</taxon>
        <taxon>Thermoactinomycetaceae</taxon>
        <taxon>Lihuaxuella</taxon>
    </lineage>
</organism>
<keyword evidence="2" id="KW-1185">Reference proteome</keyword>
<accession>A0A1H8JAI5</accession>
<reference evidence="1 2" key="1">
    <citation type="submission" date="2016-10" db="EMBL/GenBank/DDBJ databases">
        <authorList>
            <person name="de Groot N.N."/>
        </authorList>
    </citation>
    <scope>NUCLEOTIDE SEQUENCE [LARGE SCALE GENOMIC DNA]</scope>
    <source>
        <strain evidence="1 2">DSM 46701</strain>
    </source>
</reference>
<proteinExistence type="predicted"/>
<protein>
    <submittedName>
        <fullName evidence="1">Uncharacterized protein</fullName>
    </submittedName>
</protein>